<feature type="non-terminal residue" evidence="1">
    <location>
        <position position="52"/>
    </location>
</feature>
<gene>
    <name evidence="1" type="ORF">LARSCL_LOCUS12893</name>
</gene>
<keyword evidence="2" id="KW-1185">Reference proteome</keyword>
<dbReference type="AlphaFoldDB" id="A0AAV2AIZ1"/>
<comment type="caution">
    <text evidence="1">The sequence shown here is derived from an EMBL/GenBank/DDBJ whole genome shotgun (WGS) entry which is preliminary data.</text>
</comment>
<sequence length="52" mass="6064">MFLVNSHSSYCLVNNSGNVWRINILHPYNVINDISLLQFWNYLILHQSASIT</sequence>
<proteinExistence type="predicted"/>
<protein>
    <submittedName>
        <fullName evidence="1">Uncharacterized protein</fullName>
    </submittedName>
</protein>
<name>A0AAV2AIZ1_9ARAC</name>
<reference evidence="1 2" key="1">
    <citation type="submission" date="2024-04" db="EMBL/GenBank/DDBJ databases">
        <authorList>
            <person name="Rising A."/>
            <person name="Reimegard J."/>
            <person name="Sonavane S."/>
            <person name="Akerstrom W."/>
            <person name="Nylinder S."/>
            <person name="Hedman E."/>
            <person name="Kallberg Y."/>
        </authorList>
    </citation>
    <scope>NUCLEOTIDE SEQUENCE [LARGE SCALE GENOMIC DNA]</scope>
</reference>
<organism evidence="1 2">
    <name type="scientific">Larinioides sclopetarius</name>
    <dbReference type="NCBI Taxonomy" id="280406"/>
    <lineage>
        <taxon>Eukaryota</taxon>
        <taxon>Metazoa</taxon>
        <taxon>Ecdysozoa</taxon>
        <taxon>Arthropoda</taxon>
        <taxon>Chelicerata</taxon>
        <taxon>Arachnida</taxon>
        <taxon>Araneae</taxon>
        <taxon>Araneomorphae</taxon>
        <taxon>Entelegynae</taxon>
        <taxon>Araneoidea</taxon>
        <taxon>Araneidae</taxon>
        <taxon>Larinioides</taxon>
    </lineage>
</organism>
<dbReference type="Proteomes" id="UP001497382">
    <property type="component" value="Unassembled WGS sequence"/>
</dbReference>
<dbReference type="EMBL" id="CAXIEN010000174">
    <property type="protein sequence ID" value="CAL1283930.1"/>
    <property type="molecule type" value="Genomic_DNA"/>
</dbReference>
<evidence type="ECO:0000313" key="2">
    <source>
        <dbReference type="Proteomes" id="UP001497382"/>
    </source>
</evidence>
<accession>A0AAV2AIZ1</accession>
<evidence type="ECO:0000313" key="1">
    <source>
        <dbReference type="EMBL" id="CAL1283930.1"/>
    </source>
</evidence>